<dbReference type="STRING" id="5364.A0A5C3NC44"/>
<evidence type="ECO:0000313" key="2">
    <source>
        <dbReference type="EMBL" id="TFK54467.1"/>
    </source>
</evidence>
<reference evidence="2 3" key="1">
    <citation type="journal article" date="2019" name="Nat. Ecol. Evol.">
        <title>Megaphylogeny resolves global patterns of mushroom evolution.</title>
        <authorList>
            <person name="Varga T."/>
            <person name="Krizsan K."/>
            <person name="Foldi C."/>
            <person name="Dima B."/>
            <person name="Sanchez-Garcia M."/>
            <person name="Sanchez-Ramirez S."/>
            <person name="Szollosi G.J."/>
            <person name="Szarkandi J.G."/>
            <person name="Papp V."/>
            <person name="Albert L."/>
            <person name="Andreopoulos W."/>
            <person name="Angelini C."/>
            <person name="Antonin V."/>
            <person name="Barry K.W."/>
            <person name="Bougher N.L."/>
            <person name="Buchanan P."/>
            <person name="Buyck B."/>
            <person name="Bense V."/>
            <person name="Catcheside P."/>
            <person name="Chovatia M."/>
            <person name="Cooper J."/>
            <person name="Damon W."/>
            <person name="Desjardin D."/>
            <person name="Finy P."/>
            <person name="Geml J."/>
            <person name="Haridas S."/>
            <person name="Hughes K."/>
            <person name="Justo A."/>
            <person name="Karasinski D."/>
            <person name="Kautmanova I."/>
            <person name="Kiss B."/>
            <person name="Kocsube S."/>
            <person name="Kotiranta H."/>
            <person name="LaButti K.M."/>
            <person name="Lechner B.E."/>
            <person name="Liimatainen K."/>
            <person name="Lipzen A."/>
            <person name="Lukacs Z."/>
            <person name="Mihaltcheva S."/>
            <person name="Morgado L.N."/>
            <person name="Niskanen T."/>
            <person name="Noordeloos M.E."/>
            <person name="Ohm R.A."/>
            <person name="Ortiz-Santana B."/>
            <person name="Ovrebo C."/>
            <person name="Racz N."/>
            <person name="Riley R."/>
            <person name="Savchenko A."/>
            <person name="Shiryaev A."/>
            <person name="Soop K."/>
            <person name="Spirin V."/>
            <person name="Szebenyi C."/>
            <person name="Tomsovsky M."/>
            <person name="Tulloss R.E."/>
            <person name="Uehling J."/>
            <person name="Grigoriev I.V."/>
            <person name="Vagvolgyi C."/>
            <person name="Papp T."/>
            <person name="Martin F.M."/>
            <person name="Miettinen O."/>
            <person name="Hibbett D.S."/>
            <person name="Nagy L.G."/>
        </authorList>
    </citation>
    <scope>NUCLEOTIDE SEQUENCE [LARGE SCALE GENOMIC DNA]</scope>
    <source>
        <strain evidence="2 3">OMC1185</strain>
    </source>
</reference>
<evidence type="ECO:0000313" key="3">
    <source>
        <dbReference type="Proteomes" id="UP000305948"/>
    </source>
</evidence>
<name>A0A5C3NC44_9AGAM</name>
<sequence length="87" mass="9272">MIFSTLCGVLCTFLALFGQHLSVWAYIPAVPTNDSTGVAGGPNVTDISMLYLRWYMGSYSETVSYQLVGNGSNGVSQRIAGRAGALF</sequence>
<protein>
    <submittedName>
        <fullName evidence="2">Uncharacterized protein</fullName>
    </submittedName>
</protein>
<feature type="chain" id="PRO_5023002300" evidence="1">
    <location>
        <begin position="26"/>
        <end position="87"/>
    </location>
</feature>
<keyword evidence="1" id="KW-0732">Signal</keyword>
<evidence type="ECO:0000256" key="1">
    <source>
        <dbReference type="SAM" id="SignalP"/>
    </source>
</evidence>
<dbReference type="AlphaFoldDB" id="A0A5C3NC44"/>
<organism evidence="2 3">
    <name type="scientific">Heliocybe sulcata</name>
    <dbReference type="NCBI Taxonomy" id="5364"/>
    <lineage>
        <taxon>Eukaryota</taxon>
        <taxon>Fungi</taxon>
        <taxon>Dikarya</taxon>
        <taxon>Basidiomycota</taxon>
        <taxon>Agaricomycotina</taxon>
        <taxon>Agaricomycetes</taxon>
        <taxon>Gloeophyllales</taxon>
        <taxon>Gloeophyllaceae</taxon>
        <taxon>Heliocybe</taxon>
    </lineage>
</organism>
<dbReference type="Proteomes" id="UP000305948">
    <property type="component" value="Unassembled WGS sequence"/>
</dbReference>
<keyword evidence="3" id="KW-1185">Reference proteome</keyword>
<dbReference type="EMBL" id="ML213506">
    <property type="protein sequence ID" value="TFK54467.1"/>
    <property type="molecule type" value="Genomic_DNA"/>
</dbReference>
<dbReference type="OrthoDB" id="8062037at2759"/>
<feature type="signal peptide" evidence="1">
    <location>
        <begin position="1"/>
        <end position="25"/>
    </location>
</feature>
<accession>A0A5C3NC44</accession>
<proteinExistence type="predicted"/>
<gene>
    <name evidence="2" type="ORF">OE88DRAFT_1198425</name>
</gene>